<dbReference type="PANTHER" id="PTHR34574:SF3">
    <property type="entry name" value="CALCIUM-BINDING EF HAND FAMILY PROTEIN"/>
    <property type="match status" value="1"/>
</dbReference>
<dbReference type="AlphaFoldDB" id="A0A7J7CZM5"/>
<dbReference type="PANTHER" id="PTHR34574">
    <property type="entry name" value="CALCIUM-BINDING EF-HAND FAMILY PROTEIN-RELATED"/>
    <property type="match status" value="1"/>
</dbReference>
<accession>A0A7J7CZM5</accession>
<protein>
    <submittedName>
        <fullName evidence="1">Calcium-binding EF hand family protein</fullName>
    </submittedName>
</protein>
<sequence length="119" mass="13151">MELRGEEELGQAQFAELLQPILQEIADALAENHVVAIQNIKVVDGSCAKKLLEDEKQMNDVMDKILQEKRGKKEHEGSAQIIRGFLEKHSKELGLPPPSEGNEAVTEGEEVGYSICLVV</sequence>
<evidence type="ECO:0000313" key="1">
    <source>
        <dbReference type="EMBL" id="KAF5739537.1"/>
    </source>
</evidence>
<organism evidence="1 2">
    <name type="scientific">Tripterygium wilfordii</name>
    <name type="common">Thunder God vine</name>
    <dbReference type="NCBI Taxonomy" id="458696"/>
    <lineage>
        <taxon>Eukaryota</taxon>
        <taxon>Viridiplantae</taxon>
        <taxon>Streptophyta</taxon>
        <taxon>Embryophyta</taxon>
        <taxon>Tracheophyta</taxon>
        <taxon>Spermatophyta</taxon>
        <taxon>Magnoliopsida</taxon>
        <taxon>eudicotyledons</taxon>
        <taxon>Gunneridae</taxon>
        <taxon>Pentapetalae</taxon>
        <taxon>rosids</taxon>
        <taxon>fabids</taxon>
        <taxon>Celastrales</taxon>
        <taxon>Celastraceae</taxon>
        <taxon>Tripterygium</taxon>
    </lineage>
</organism>
<reference evidence="1 2" key="1">
    <citation type="journal article" date="2020" name="Nat. Commun.">
        <title>Genome of Tripterygium wilfordii and identification of cytochrome P450 involved in triptolide biosynthesis.</title>
        <authorList>
            <person name="Tu L."/>
            <person name="Su P."/>
            <person name="Zhang Z."/>
            <person name="Gao L."/>
            <person name="Wang J."/>
            <person name="Hu T."/>
            <person name="Zhou J."/>
            <person name="Zhang Y."/>
            <person name="Zhao Y."/>
            <person name="Liu Y."/>
            <person name="Song Y."/>
            <person name="Tong Y."/>
            <person name="Lu Y."/>
            <person name="Yang J."/>
            <person name="Xu C."/>
            <person name="Jia M."/>
            <person name="Peters R.J."/>
            <person name="Huang L."/>
            <person name="Gao W."/>
        </authorList>
    </citation>
    <scope>NUCLEOTIDE SEQUENCE [LARGE SCALE GENOMIC DNA]</scope>
    <source>
        <strain evidence="2">cv. XIE 37</strain>
        <tissue evidence="1">Leaf</tissue>
    </source>
</reference>
<dbReference type="Proteomes" id="UP000593562">
    <property type="component" value="Unassembled WGS sequence"/>
</dbReference>
<proteinExistence type="predicted"/>
<dbReference type="EMBL" id="JAAARO010000012">
    <property type="protein sequence ID" value="KAF5739537.1"/>
    <property type="molecule type" value="Genomic_DNA"/>
</dbReference>
<keyword evidence="2" id="KW-1185">Reference proteome</keyword>
<evidence type="ECO:0000313" key="2">
    <source>
        <dbReference type="Proteomes" id="UP000593562"/>
    </source>
</evidence>
<gene>
    <name evidence="1" type="ORF">HS088_TW12G00743</name>
</gene>
<comment type="caution">
    <text evidence="1">The sequence shown here is derived from an EMBL/GenBank/DDBJ whole genome shotgun (WGS) entry which is preliminary data.</text>
</comment>
<name>A0A7J7CZM5_TRIWF</name>
<dbReference type="InParanoid" id="A0A7J7CZM5"/>